<sequence>MYDRCRIYGEKKKRIRYSYGKRKKKTLSYAQHVSFLVCCKKLLELLFF</sequence>
<reference evidence="1" key="2">
    <citation type="journal article" date="2015" name="Fish Shellfish Immunol.">
        <title>Early steps in the European eel (Anguilla anguilla)-Vibrio vulnificus interaction in the gills: Role of the RtxA13 toxin.</title>
        <authorList>
            <person name="Callol A."/>
            <person name="Pajuelo D."/>
            <person name="Ebbesson L."/>
            <person name="Teles M."/>
            <person name="MacKenzie S."/>
            <person name="Amaro C."/>
        </authorList>
    </citation>
    <scope>NUCLEOTIDE SEQUENCE</scope>
</reference>
<organism evidence="1">
    <name type="scientific">Anguilla anguilla</name>
    <name type="common">European freshwater eel</name>
    <name type="synonym">Muraena anguilla</name>
    <dbReference type="NCBI Taxonomy" id="7936"/>
    <lineage>
        <taxon>Eukaryota</taxon>
        <taxon>Metazoa</taxon>
        <taxon>Chordata</taxon>
        <taxon>Craniata</taxon>
        <taxon>Vertebrata</taxon>
        <taxon>Euteleostomi</taxon>
        <taxon>Actinopterygii</taxon>
        <taxon>Neopterygii</taxon>
        <taxon>Teleostei</taxon>
        <taxon>Anguilliformes</taxon>
        <taxon>Anguillidae</taxon>
        <taxon>Anguilla</taxon>
    </lineage>
</organism>
<name>A0A0E9QL43_ANGAN</name>
<reference evidence="1" key="1">
    <citation type="submission" date="2014-11" db="EMBL/GenBank/DDBJ databases">
        <authorList>
            <person name="Amaro Gonzalez C."/>
        </authorList>
    </citation>
    <scope>NUCLEOTIDE SEQUENCE</scope>
</reference>
<dbReference type="EMBL" id="GBXM01091365">
    <property type="protein sequence ID" value="JAH17212.1"/>
    <property type="molecule type" value="Transcribed_RNA"/>
</dbReference>
<dbReference type="AlphaFoldDB" id="A0A0E9QL43"/>
<accession>A0A0E9QL43</accession>
<protein>
    <submittedName>
        <fullName evidence="1">Uncharacterized protein</fullName>
    </submittedName>
</protein>
<evidence type="ECO:0000313" key="1">
    <source>
        <dbReference type="EMBL" id="JAH17212.1"/>
    </source>
</evidence>
<proteinExistence type="predicted"/>